<keyword evidence="2" id="KW-0812">Transmembrane</keyword>
<dbReference type="PANTHER" id="PTHR23515">
    <property type="entry name" value="HIGH-AFFINITY NITRATE TRANSPORTER 2.3"/>
    <property type="match status" value="1"/>
</dbReference>
<dbReference type="EMBL" id="KD045468">
    <property type="protein sequence ID" value="EMS65309.1"/>
    <property type="molecule type" value="Genomic_DNA"/>
</dbReference>
<dbReference type="InterPro" id="IPR044772">
    <property type="entry name" value="NO3_transporter"/>
</dbReference>
<dbReference type="GO" id="GO:0016020">
    <property type="term" value="C:membrane"/>
    <property type="evidence" value="ECO:0007669"/>
    <property type="project" value="UniProtKB-SubCell"/>
</dbReference>
<keyword evidence="3" id="KW-1133">Transmembrane helix</keyword>
<dbReference type="Gene3D" id="1.20.1250.20">
    <property type="entry name" value="MFS general substrate transporter like domains"/>
    <property type="match status" value="1"/>
</dbReference>
<dbReference type="InterPro" id="IPR036259">
    <property type="entry name" value="MFS_trans_sf"/>
</dbReference>
<proteinExistence type="predicted"/>
<evidence type="ECO:0000313" key="5">
    <source>
        <dbReference type="EMBL" id="EMS65309.1"/>
    </source>
</evidence>
<accession>M8AW64</accession>
<reference evidence="5" key="1">
    <citation type="journal article" date="2013" name="Nature">
        <title>Draft genome of the wheat A-genome progenitor Triticum urartu.</title>
        <authorList>
            <person name="Ling H.Q."/>
            <person name="Zhao S."/>
            <person name="Liu D."/>
            <person name="Wang J."/>
            <person name="Sun H."/>
            <person name="Zhang C."/>
            <person name="Fan H."/>
            <person name="Li D."/>
            <person name="Dong L."/>
            <person name="Tao Y."/>
            <person name="Gao C."/>
            <person name="Wu H."/>
            <person name="Li Y."/>
            <person name="Cui Y."/>
            <person name="Guo X."/>
            <person name="Zheng S."/>
            <person name="Wang B."/>
            <person name="Yu K."/>
            <person name="Liang Q."/>
            <person name="Yang W."/>
            <person name="Lou X."/>
            <person name="Chen J."/>
            <person name="Feng M."/>
            <person name="Jian J."/>
            <person name="Zhang X."/>
            <person name="Luo G."/>
            <person name="Jiang Y."/>
            <person name="Liu J."/>
            <person name="Wang Z."/>
            <person name="Sha Y."/>
            <person name="Zhang B."/>
            <person name="Wu H."/>
            <person name="Tang D."/>
            <person name="Shen Q."/>
            <person name="Xue P."/>
            <person name="Zou S."/>
            <person name="Wang X."/>
            <person name="Liu X."/>
            <person name="Wang F."/>
            <person name="Yang Y."/>
            <person name="An X."/>
            <person name="Dong Z."/>
            <person name="Zhang K."/>
            <person name="Zhang X."/>
            <person name="Luo M.C."/>
            <person name="Dvorak J."/>
            <person name="Tong Y."/>
            <person name="Wang J."/>
            <person name="Yang H."/>
            <person name="Li Z."/>
            <person name="Wang D."/>
            <person name="Zhang A."/>
            <person name="Wang J."/>
        </authorList>
    </citation>
    <scope>NUCLEOTIDE SEQUENCE</scope>
</reference>
<keyword evidence="4" id="KW-0472">Membrane</keyword>
<sequence>MEVQAGSHADSAASKFTLPVDSEHKAKSFRLFSFANPHMRTFHLSWISFFTCFVSTFAAAPLVPIIRDNLNLAKADIGNAGVASVSGSIFSRLAMGAICDLLGPRYGCAFLVMLSAPTVFCMSVIDDASGLQKKGDMAKDKFSKVLWGAVTNYRTWIFVLLYGYCMGV</sequence>
<evidence type="ECO:0000256" key="1">
    <source>
        <dbReference type="ARBA" id="ARBA00004141"/>
    </source>
</evidence>
<protein>
    <submittedName>
        <fullName evidence="5">Uncharacterized protein</fullName>
    </submittedName>
</protein>
<evidence type="ECO:0000256" key="4">
    <source>
        <dbReference type="ARBA" id="ARBA00023136"/>
    </source>
</evidence>
<dbReference type="SUPFAM" id="SSF103473">
    <property type="entry name" value="MFS general substrate transporter"/>
    <property type="match status" value="1"/>
</dbReference>
<dbReference type="OMA" id="CETCWAR"/>
<dbReference type="STRING" id="4572.M8AW64"/>
<comment type="subcellular location">
    <subcellularLocation>
        <location evidence="1">Membrane</location>
        <topology evidence="1">Multi-pass membrane protein</topology>
    </subcellularLocation>
</comment>
<dbReference type="AlphaFoldDB" id="M8AW64"/>
<evidence type="ECO:0000256" key="2">
    <source>
        <dbReference type="ARBA" id="ARBA00022692"/>
    </source>
</evidence>
<dbReference type="GO" id="GO:0015112">
    <property type="term" value="F:nitrate transmembrane transporter activity"/>
    <property type="evidence" value="ECO:0007669"/>
    <property type="project" value="InterPro"/>
</dbReference>
<evidence type="ECO:0000256" key="3">
    <source>
        <dbReference type="ARBA" id="ARBA00022989"/>
    </source>
</evidence>
<organism evidence="5">
    <name type="scientific">Triticum urartu</name>
    <name type="common">Red wild einkorn</name>
    <name type="synonym">Crithodium urartu</name>
    <dbReference type="NCBI Taxonomy" id="4572"/>
    <lineage>
        <taxon>Eukaryota</taxon>
        <taxon>Viridiplantae</taxon>
        <taxon>Streptophyta</taxon>
        <taxon>Embryophyta</taxon>
        <taxon>Tracheophyta</taxon>
        <taxon>Spermatophyta</taxon>
        <taxon>Magnoliopsida</taxon>
        <taxon>Liliopsida</taxon>
        <taxon>Poales</taxon>
        <taxon>Poaceae</taxon>
        <taxon>BOP clade</taxon>
        <taxon>Pooideae</taxon>
        <taxon>Triticodae</taxon>
        <taxon>Triticeae</taxon>
        <taxon>Triticinae</taxon>
        <taxon>Triticum</taxon>
    </lineage>
</organism>
<name>M8AW64_TRIUA</name>
<dbReference type="eggNOG" id="ENOG502QPIC">
    <property type="taxonomic scope" value="Eukaryota"/>
</dbReference>
<gene>
    <name evidence="5" type="ORF">TRIUR3_00253</name>
</gene>